<dbReference type="Proteomes" id="UP001165042">
    <property type="component" value="Unassembled WGS sequence"/>
</dbReference>
<dbReference type="GO" id="GO:0035657">
    <property type="term" value="C:eRF1 methyltransferase complex"/>
    <property type="evidence" value="ECO:0007669"/>
    <property type="project" value="TreeGrafter"/>
</dbReference>
<dbReference type="GO" id="GO:0008276">
    <property type="term" value="F:protein methyltransferase activity"/>
    <property type="evidence" value="ECO:0007669"/>
    <property type="project" value="TreeGrafter"/>
</dbReference>
<dbReference type="Gene3D" id="3.40.50.150">
    <property type="entry name" value="Vaccinia Virus protein VP39"/>
    <property type="match status" value="1"/>
</dbReference>
<reference evidence="6" key="1">
    <citation type="submission" date="2023-02" db="EMBL/GenBank/DDBJ databases">
        <title>Actinokineospora globicatena NBRC 15670.</title>
        <authorList>
            <person name="Ichikawa N."/>
            <person name="Sato H."/>
            <person name="Tonouchi N."/>
        </authorList>
    </citation>
    <scope>NUCLEOTIDE SEQUENCE</scope>
    <source>
        <strain evidence="6">NBRC 15670</strain>
    </source>
</reference>
<dbReference type="GO" id="GO:0008757">
    <property type="term" value="F:S-adenosylmethionine-dependent methyltransferase activity"/>
    <property type="evidence" value="ECO:0007669"/>
    <property type="project" value="TreeGrafter"/>
</dbReference>
<dbReference type="Pfam" id="PF05175">
    <property type="entry name" value="MTS"/>
    <property type="match status" value="1"/>
</dbReference>
<dbReference type="GO" id="GO:0008170">
    <property type="term" value="F:N-methyltransferase activity"/>
    <property type="evidence" value="ECO:0007669"/>
    <property type="project" value="UniProtKB-ARBA"/>
</dbReference>
<proteinExistence type="inferred from homology"/>
<dbReference type="InterPro" id="IPR007848">
    <property type="entry name" value="Small_mtfrase_dom"/>
</dbReference>
<dbReference type="PANTHER" id="PTHR45875:SF1">
    <property type="entry name" value="METHYLTRANSFERASE N6AMT1"/>
    <property type="match status" value="1"/>
</dbReference>
<accession>A0A9W6V8R0</accession>
<evidence type="ECO:0000259" key="5">
    <source>
        <dbReference type="Pfam" id="PF05175"/>
    </source>
</evidence>
<dbReference type="InterPro" id="IPR029063">
    <property type="entry name" value="SAM-dependent_MTases_sf"/>
</dbReference>
<evidence type="ECO:0000256" key="4">
    <source>
        <dbReference type="ARBA" id="ARBA00022691"/>
    </source>
</evidence>
<keyword evidence="4" id="KW-0949">S-adenosyl-L-methionine</keyword>
<name>A0A9W6V8R0_9PSEU</name>
<dbReference type="GO" id="GO:0003676">
    <property type="term" value="F:nucleic acid binding"/>
    <property type="evidence" value="ECO:0007669"/>
    <property type="project" value="InterPro"/>
</dbReference>
<keyword evidence="3" id="KW-0808">Transferase</keyword>
<comment type="similarity">
    <text evidence="1">Belongs to the eukaryotic/archaeal PrmC-related family.</text>
</comment>
<dbReference type="CDD" id="cd02440">
    <property type="entry name" value="AdoMet_MTases"/>
    <property type="match status" value="1"/>
</dbReference>
<dbReference type="EMBL" id="BSSD01000001">
    <property type="protein sequence ID" value="GLW90216.1"/>
    <property type="molecule type" value="Genomic_DNA"/>
</dbReference>
<organism evidence="6 7">
    <name type="scientific">Actinokineospora globicatena</name>
    <dbReference type="NCBI Taxonomy" id="103729"/>
    <lineage>
        <taxon>Bacteria</taxon>
        <taxon>Bacillati</taxon>
        <taxon>Actinomycetota</taxon>
        <taxon>Actinomycetes</taxon>
        <taxon>Pseudonocardiales</taxon>
        <taxon>Pseudonocardiaceae</taxon>
        <taxon>Actinokineospora</taxon>
    </lineage>
</organism>
<dbReference type="PANTHER" id="PTHR45875">
    <property type="entry name" value="METHYLTRANSFERASE N6AMT1"/>
    <property type="match status" value="1"/>
</dbReference>
<evidence type="ECO:0000313" key="7">
    <source>
        <dbReference type="Proteomes" id="UP001165042"/>
    </source>
</evidence>
<evidence type="ECO:0000256" key="2">
    <source>
        <dbReference type="ARBA" id="ARBA00022603"/>
    </source>
</evidence>
<evidence type="ECO:0000313" key="6">
    <source>
        <dbReference type="EMBL" id="GLW90216.1"/>
    </source>
</evidence>
<dbReference type="InterPro" id="IPR052190">
    <property type="entry name" value="Euk-Arch_PrmC-MTase"/>
</dbReference>
<protein>
    <recommendedName>
        <fullName evidence="5">Methyltransferase small domain-containing protein</fullName>
    </recommendedName>
</protein>
<evidence type="ECO:0000256" key="3">
    <source>
        <dbReference type="ARBA" id="ARBA00022679"/>
    </source>
</evidence>
<keyword evidence="7" id="KW-1185">Reference proteome</keyword>
<dbReference type="InterPro" id="IPR002052">
    <property type="entry name" value="DNA_methylase_N6_adenine_CS"/>
</dbReference>
<gene>
    <name evidence="6" type="ORF">Aglo03_10320</name>
</gene>
<dbReference type="GO" id="GO:0032259">
    <property type="term" value="P:methylation"/>
    <property type="evidence" value="ECO:0007669"/>
    <property type="project" value="UniProtKB-KW"/>
</dbReference>
<sequence>MDHDTRLPADYVTRVRAWHEHAYQESRARPDTTVDYLGRTLVIPNGIQPITPVSHLLGDAVLTEVRPDDRVLDMGTGSGVNAILAAATAHHVTAVDLNPHAVTTARANAERNNVTIDAHHSDVFSHVTGQYDLIVFDPPFRWFAPRDTTELATTDHGYRAMNTFFAQVDTHLTARGRLLIFFGTSGDLDHLHTQATAAGLTSETLATAHHTRDGWTVDYFTYRMTRA</sequence>
<comment type="caution">
    <text evidence="6">The sequence shown here is derived from an EMBL/GenBank/DDBJ whole genome shotgun (WGS) entry which is preliminary data.</text>
</comment>
<keyword evidence="2" id="KW-0489">Methyltransferase</keyword>
<dbReference type="SUPFAM" id="SSF53335">
    <property type="entry name" value="S-adenosyl-L-methionine-dependent methyltransferases"/>
    <property type="match status" value="1"/>
</dbReference>
<dbReference type="PROSITE" id="PS00092">
    <property type="entry name" value="N6_MTASE"/>
    <property type="match status" value="1"/>
</dbReference>
<evidence type="ECO:0000256" key="1">
    <source>
        <dbReference type="ARBA" id="ARBA00006149"/>
    </source>
</evidence>
<dbReference type="AlphaFoldDB" id="A0A9W6V8R0"/>
<dbReference type="RefSeq" id="WP_285608060.1">
    <property type="nucleotide sequence ID" value="NZ_BSSD01000001.1"/>
</dbReference>
<feature type="domain" description="Methyltransferase small" evidence="5">
    <location>
        <begin position="64"/>
        <end position="181"/>
    </location>
</feature>